<organism evidence="4">
    <name type="scientific">Hydatigena taeniaeformis</name>
    <name type="common">Feline tapeworm</name>
    <name type="synonym">Taenia taeniaeformis</name>
    <dbReference type="NCBI Taxonomy" id="6205"/>
    <lineage>
        <taxon>Eukaryota</taxon>
        <taxon>Metazoa</taxon>
        <taxon>Spiralia</taxon>
        <taxon>Lophotrochozoa</taxon>
        <taxon>Platyhelminthes</taxon>
        <taxon>Cestoda</taxon>
        <taxon>Eucestoda</taxon>
        <taxon>Cyclophyllidea</taxon>
        <taxon>Taeniidae</taxon>
        <taxon>Hydatigera</taxon>
    </lineage>
</organism>
<sequence>MPAHADRSSEHEADVNEPLRKKMLLEANCTGLLLACKGGVEATNTSKIPIGSSIEAVPKTTIEVELQDPVILERLKGTIKLKLQGSITQAVKGLLNMVSLSIEEVNCLKKLTQELHKRIRKLETISRKVEALIVESMPPPPKPVAAVADHLLELNTVVISPSQSQQPSEETTETSTTAYVSTGTFAVSPSLPSSSHSPVQMSHVLPPQVSQPSSDPTVTADVTYTTAHLAVETPQSVVSIAPLPTCNFSVSSFDALSICVQPPLLLSISVSSEGESTFQFLFYVFTLKSNGLFDALGRKRGVC</sequence>
<dbReference type="WBParaSite" id="TTAC_0000272001-mRNA-1">
    <property type="protein sequence ID" value="TTAC_0000272001-mRNA-1"/>
    <property type="gene ID" value="TTAC_0000272001"/>
</dbReference>
<evidence type="ECO:0000313" key="3">
    <source>
        <dbReference type="Proteomes" id="UP000274429"/>
    </source>
</evidence>
<gene>
    <name evidence="2" type="ORF">TTAC_LOCUS2705</name>
</gene>
<name>A0A0R3WPN0_HYDTA</name>
<evidence type="ECO:0000313" key="4">
    <source>
        <dbReference type="WBParaSite" id="TTAC_0000272001-mRNA-1"/>
    </source>
</evidence>
<dbReference type="OrthoDB" id="6250244at2759"/>
<proteinExistence type="predicted"/>
<reference evidence="2 3" key="2">
    <citation type="submission" date="2018-11" db="EMBL/GenBank/DDBJ databases">
        <authorList>
            <consortium name="Pathogen Informatics"/>
        </authorList>
    </citation>
    <scope>NUCLEOTIDE SEQUENCE [LARGE SCALE GENOMIC DNA]</scope>
</reference>
<evidence type="ECO:0000313" key="2">
    <source>
        <dbReference type="EMBL" id="VDM20943.1"/>
    </source>
</evidence>
<accession>A0A0R3WPN0</accession>
<reference evidence="4" key="1">
    <citation type="submission" date="2017-02" db="UniProtKB">
        <authorList>
            <consortium name="WormBaseParasite"/>
        </authorList>
    </citation>
    <scope>IDENTIFICATION</scope>
</reference>
<keyword evidence="3" id="KW-1185">Reference proteome</keyword>
<feature type="region of interest" description="Disordered" evidence="1">
    <location>
        <begin position="196"/>
        <end position="218"/>
    </location>
</feature>
<dbReference type="AlphaFoldDB" id="A0A0R3WPN0"/>
<protein>
    <submittedName>
        <fullName evidence="4">PABC domain-containing protein</fullName>
    </submittedName>
</protein>
<dbReference type="EMBL" id="UYWX01001408">
    <property type="protein sequence ID" value="VDM20943.1"/>
    <property type="molecule type" value="Genomic_DNA"/>
</dbReference>
<dbReference type="Proteomes" id="UP000274429">
    <property type="component" value="Unassembled WGS sequence"/>
</dbReference>
<evidence type="ECO:0000256" key="1">
    <source>
        <dbReference type="SAM" id="MobiDB-lite"/>
    </source>
</evidence>
<feature type="compositionally biased region" description="Polar residues" evidence="1">
    <location>
        <begin position="208"/>
        <end position="218"/>
    </location>
</feature>
<dbReference type="STRING" id="6205.A0A0R3WPN0"/>